<evidence type="ECO:0000256" key="6">
    <source>
        <dbReference type="ARBA" id="ARBA00022989"/>
    </source>
</evidence>
<dbReference type="GO" id="GO:0006605">
    <property type="term" value="P:protein targeting"/>
    <property type="evidence" value="ECO:0007669"/>
    <property type="project" value="UniProtKB-UniRule"/>
</dbReference>
<comment type="function">
    <text evidence="10">The central subunit of the protein translocation channel SecYEG. Consists of two halves formed by TMs 1-5 and 6-10. These two domains form a lateral gate at the front which open onto the bilayer between TMs 2 and 7, and are clamped together by SecE at the back. The channel is closed by both a pore ring composed of hydrophobic SecY resides and a short helix (helix 2A) on the extracellular side of the membrane which forms a plug. The plug probably moves laterally to allow the channel to open. The ring and the pore may move independently.</text>
</comment>
<comment type="similarity">
    <text evidence="2 10 11">Belongs to the SecY/SEC61-alpha family.</text>
</comment>
<evidence type="ECO:0000256" key="5">
    <source>
        <dbReference type="ARBA" id="ARBA00022927"/>
    </source>
</evidence>
<dbReference type="EMBL" id="PCRK01000182">
    <property type="protein sequence ID" value="PIP18646.1"/>
    <property type="molecule type" value="Genomic_DNA"/>
</dbReference>
<evidence type="ECO:0000256" key="2">
    <source>
        <dbReference type="ARBA" id="ARBA00005751"/>
    </source>
</evidence>
<dbReference type="FunFam" id="1.10.3370.10:FF:000001">
    <property type="entry name" value="Preprotein translocase subunit SecY"/>
    <property type="match status" value="1"/>
</dbReference>
<comment type="caution">
    <text evidence="12">The sequence shown here is derived from an EMBL/GenBank/DDBJ whole genome shotgun (WGS) entry which is preliminary data.</text>
</comment>
<dbReference type="Proteomes" id="UP000231292">
    <property type="component" value="Unassembled WGS sequence"/>
</dbReference>
<keyword evidence="8 10" id="KW-0472">Membrane</keyword>
<feature type="transmembrane region" description="Helical" evidence="10">
    <location>
        <begin position="78"/>
        <end position="102"/>
    </location>
</feature>
<evidence type="ECO:0000256" key="9">
    <source>
        <dbReference type="ARBA" id="ARBA00039733"/>
    </source>
</evidence>
<dbReference type="InterPro" id="IPR030659">
    <property type="entry name" value="SecY_CS"/>
</dbReference>
<keyword evidence="10" id="KW-1003">Cell membrane</keyword>
<comment type="subcellular location">
    <subcellularLocation>
        <location evidence="10">Cell membrane</location>
        <topology evidence="10">Multi-pass membrane protein</topology>
    </subcellularLocation>
    <subcellularLocation>
        <location evidence="1">Membrane</location>
        <topology evidence="1">Multi-pass membrane protein</topology>
    </subcellularLocation>
</comment>
<dbReference type="PANTHER" id="PTHR10906">
    <property type="entry name" value="SECY/SEC61-ALPHA FAMILY MEMBER"/>
    <property type="match status" value="1"/>
</dbReference>
<dbReference type="GO" id="GO:0065002">
    <property type="term" value="P:intracellular protein transmembrane transport"/>
    <property type="evidence" value="ECO:0007669"/>
    <property type="project" value="UniProtKB-UniRule"/>
</dbReference>
<dbReference type="NCBIfam" id="TIGR00967">
    <property type="entry name" value="3a0501s007"/>
    <property type="match status" value="1"/>
</dbReference>
<evidence type="ECO:0000256" key="1">
    <source>
        <dbReference type="ARBA" id="ARBA00004141"/>
    </source>
</evidence>
<keyword evidence="7 10" id="KW-0811">Translocation</keyword>
<feature type="transmembrane region" description="Helical" evidence="10">
    <location>
        <begin position="379"/>
        <end position="399"/>
    </location>
</feature>
<keyword evidence="6 10" id="KW-1133">Transmembrane helix</keyword>
<feature type="transmembrane region" description="Helical" evidence="10">
    <location>
        <begin position="161"/>
        <end position="180"/>
    </location>
</feature>
<keyword evidence="3 10" id="KW-0813">Transport</keyword>
<dbReference type="PRINTS" id="PR00303">
    <property type="entry name" value="SECYTRNLCASE"/>
</dbReference>
<evidence type="ECO:0000256" key="7">
    <source>
        <dbReference type="ARBA" id="ARBA00023010"/>
    </source>
</evidence>
<feature type="transmembrane region" description="Helical" evidence="10">
    <location>
        <begin position="187"/>
        <end position="208"/>
    </location>
</feature>
<organism evidence="12 13">
    <name type="scientific">Candidatus Sherwoodlollariibacterium unditelluris</name>
    <dbReference type="NCBI Taxonomy" id="1974757"/>
    <lineage>
        <taxon>Bacteria</taxon>
        <taxon>Pseudomonadati</taxon>
        <taxon>Candidatus Omnitrophota</taxon>
        <taxon>Candidatus Sherwoodlollariibacterium</taxon>
    </lineage>
</organism>
<keyword evidence="4 10" id="KW-0812">Transmembrane</keyword>
<dbReference type="Pfam" id="PF00344">
    <property type="entry name" value="SecY"/>
    <property type="match status" value="1"/>
</dbReference>
<sequence length="452" mass="49671">MPLVDFSPLVNSFKIPDLKRRLIITGALIAVYRVGCYIPTPGIDGGALAEFFSRIARTQGGTIFGIINMFSGGAMEKLTIFALGIMPYISSSIILQLLTAVIPALEKMGKEGKAGYERINQFTRYGTVGLAAIQSFFIALWLENPARFEGLRIVMSPGWGFRIITVLTLSTGTIFIMWLGEQIEERGIGNGISLVITAGIISRIPAAMHQLFVLVSPFAASRRQIQPATLIIMAIFLVAVVFSVVMITQGVRKIPVQYARRIVGRKIYGGQSTYIPLKVDTSGVIAIIFAQSIILFPATLASFIPNPGFQRLAQNLIRGQVLYTVIYGLLIIFFCYFYTAIVFNPQDLSENMKKYGGFIPGIRPGAPTAEFLDYVMTRITLAGAAFIVVIAIFPDFIMACLKVPYLVASFFGGTGILIIVGVMLDSLRQIESHLLTHHYEGFIKSGHMRGRR</sequence>
<dbReference type="InterPro" id="IPR023201">
    <property type="entry name" value="SecY_dom_sf"/>
</dbReference>
<dbReference type="GO" id="GO:0043952">
    <property type="term" value="P:protein transport by the Sec complex"/>
    <property type="evidence" value="ECO:0007669"/>
    <property type="project" value="UniProtKB-UniRule"/>
</dbReference>
<gene>
    <name evidence="10" type="primary">secY</name>
    <name evidence="12" type="ORF">COX41_07035</name>
</gene>
<evidence type="ECO:0000313" key="13">
    <source>
        <dbReference type="Proteomes" id="UP000231292"/>
    </source>
</evidence>
<dbReference type="SUPFAM" id="SSF103491">
    <property type="entry name" value="Preprotein translocase SecY subunit"/>
    <property type="match status" value="1"/>
</dbReference>
<evidence type="ECO:0000256" key="10">
    <source>
        <dbReference type="HAMAP-Rule" id="MF_01465"/>
    </source>
</evidence>
<evidence type="ECO:0000256" key="8">
    <source>
        <dbReference type="ARBA" id="ARBA00023136"/>
    </source>
</evidence>
<evidence type="ECO:0000256" key="3">
    <source>
        <dbReference type="ARBA" id="ARBA00022448"/>
    </source>
</evidence>
<feature type="transmembrane region" description="Helical" evidence="10">
    <location>
        <begin position="324"/>
        <end position="344"/>
    </location>
</feature>
<feature type="transmembrane region" description="Helical" evidence="10">
    <location>
        <begin position="405"/>
        <end position="424"/>
    </location>
</feature>
<accession>A0A2G9YHE2</accession>
<keyword evidence="5 10" id="KW-0653">Protein transport</keyword>
<reference evidence="12 13" key="1">
    <citation type="submission" date="2017-09" db="EMBL/GenBank/DDBJ databases">
        <title>Depth-based differentiation of microbial function through sediment-hosted aquifers and enrichment of novel symbionts in the deep terrestrial subsurface.</title>
        <authorList>
            <person name="Probst A.J."/>
            <person name="Ladd B."/>
            <person name="Jarett J.K."/>
            <person name="Geller-Mcgrath D.E."/>
            <person name="Sieber C.M."/>
            <person name="Emerson J.B."/>
            <person name="Anantharaman K."/>
            <person name="Thomas B.C."/>
            <person name="Malmstrom R."/>
            <person name="Stieglmeier M."/>
            <person name="Klingl A."/>
            <person name="Woyke T."/>
            <person name="Ryan C.M."/>
            <person name="Banfield J.F."/>
        </authorList>
    </citation>
    <scope>NUCLEOTIDE SEQUENCE [LARGE SCALE GENOMIC DNA]</scope>
    <source>
        <strain evidence="12">CG23_combo_of_CG06-09_8_20_14_all_41_10</strain>
    </source>
</reference>
<dbReference type="InterPro" id="IPR002208">
    <property type="entry name" value="SecY/SEC61-alpha"/>
</dbReference>
<dbReference type="GO" id="GO:0005886">
    <property type="term" value="C:plasma membrane"/>
    <property type="evidence" value="ECO:0007669"/>
    <property type="project" value="UniProtKB-SubCell"/>
</dbReference>
<proteinExistence type="inferred from homology"/>
<feature type="transmembrane region" description="Helical" evidence="10">
    <location>
        <begin position="228"/>
        <end position="251"/>
    </location>
</feature>
<evidence type="ECO:0000313" key="12">
    <source>
        <dbReference type="EMBL" id="PIP18646.1"/>
    </source>
</evidence>
<comment type="caution">
    <text evidence="10">Lacks conserved residue(s) required for the propagation of feature annotation.</text>
</comment>
<dbReference type="Gene3D" id="1.10.3370.10">
    <property type="entry name" value="SecY subunit domain"/>
    <property type="match status" value="1"/>
</dbReference>
<evidence type="ECO:0000256" key="4">
    <source>
        <dbReference type="ARBA" id="ARBA00022692"/>
    </source>
</evidence>
<protein>
    <recommendedName>
        <fullName evidence="9 10">Protein translocase subunit SecY</fullName>
    </recommendedName>
</protein>
<feature type="transmembrane region" description="Helical" evidence="10">
    <location>
        <begin position="284"/>
        <end position="304"/>
    </location>
</feature>
<dbReference type="AlphaFoldDB" id="A0A2G9YHE2"/>
<evidence type="ECO:0000256" key="11">
    <source>
        <dbReference type="RuleBase" id="RU004349"/>
    </source>
</evidence>
<dbReference type="PIRSF" id="PIRSF004557">
    <property type="entry name" value="SecY"/>
    <property type="match status" value="1"/>
</dbReference>
<name>A0A2G9YHE2_9BACT</name>
<dbReference type="HAMAP" id="MF_01465">
    <property type="entry name" value="SecY"/>
    <property type="match status" value="1"/>
</dbReference>
<comment type="subunit">
    <text evidence="10">Component of the Sec protein translocase complex. Heterotrimer consisting of SecY, SecE and SecG subunits. The heterotrimers can form oligomers, although 1 heterotrimer is thought to be able to translocate proteins. Interacts with the ribosome. Interacts with SecDF, and other proteins may be involved. Interacts with SecA.</text>
</comment>
<dbReference type="PROSITE" id="PS00755">
    <property type="entry name" value="SECY_1"/>
    <property type="match status" value="1"/>
</dbReference>
<feature type="transmembrane region" description="Helical" evidence="10">
    <location>
        <begin position="122"/>
        <end position="141"/>
    </location>
</feature>
<dbReference type="InterPro" id="IPR026593">
    <property type="entry name" value="SecY"/>
</dbReference>